<evidence type="ECO:0000259" key="3">
    <source>
        <dbReference type="Pfam" id="PF08375"/>
    </source>
</evidence>
<evidence type="ECO:0000313" key="5">
    <source>
        <dbReference type="EMBL" id="KAJ4458808.1"/>
    </source>
</evidence>
<dbReference type="PANTHER" id="PTHR10758:SF2">
    <property type="entry name" value="26S PROTEASOME NON-ATPASE REGULATORY SUBUNIT 3"/>
    <property type="match status" value="1"/>
</dbReference>
<evidence type="ECO:0000256" key="2">
    <source>
        <dbReference type="SAM" id="MobiDB-lite"/>
    </source>
</evidence>
<gene>
    <name evidence="5" type="ORF">PAPYR_5327</name>
</gene>
<evidence type="ECO:0000313" key="6">
    <source>
        <dbReference type="Proteomes" id="UP001141327"/>
    </source>
</evidence>
<feature type="region of interest" description="Disordered" evidence="2">
    <location>
        <begin position="1"/>
        <end position="21"/>
    </location>
</feature>
<proteinExistence type="predicted"/>
<reference evidence="5" key="1">
    <citation type="journal article" date="2022" name="bioRxiv">
        <title>Genomics of Preaxostyla Flagellates Illuminates Evolutionary Transitions and the Path Towards Mitochondrial Loss.</title>
        <authorList>
            <person name="Novak L.V.F."/>
            <person name="Treitli S.C."/>
            <person name="Pyrih J."/>
            <person name="Halakuc P."/>
            <person name="Pipaliya S.V."/>
            <person name="Vacek V."/>
            <person name="Brzon O."/>
            <person name="Soukal P."/>
            <person name="Eme L."/>
            <person name="Dacks J.B."/>
            <person name="Karnkowska A."/>
            <person name="Elias M."/>
            <person name="Hampl V."/>
        </authorList>
    </citation>
    <scope>NUCLEOTIDE SEQUENCE</scope>
    <source>
        <strain evidence="5">RCP-MX</strain>
    </source>
</reference>
<dbReference type="Pfam" id="PF25573">
    <property type="entry name" value="TPR_PSMD3_N"/>
    <property type="match status" value="1"/>
</dbReference>
<comment type="caution">
    <text evidence="5">The sequence shown here is derived from an EMBL/GenBank/DDBJ whole genome shotgun (WGS) entry which is preliminary data.</text>
</comment>
<dbReference type="PANTHER" id="PTHR10758">
    <property type="entry name" value="26S PROTEASOME NON-ATPASE REGULATORY SUBUNIT 3/COP9 SIGNALOSOME COMPLEX SUBUNIT 3"/>
    <property type="match status" value="1"/>
</dbReference>
<dbReference type="Pfam" id="PF08375">
    <property type="entry name" value="Rpn3_C"/>
    <property type="match status" value="1"/>
</dbReference>
<feature type="region of interest" description="Disordered" evidence="2">
    <location>
        <begin position="91"/>
        <end position="161"/>
    </location>
</feature>
<dbReference type="EMBL" id="JAPMOS010000025">
    <property type="protein sequence ID" value="KAJ4458808.1"/>
    <property type="molecule type" value="Genomic_DNA"/>
</dbReference>
<keyword evidence="6" id="KW-1185">Reference proteome</keyword>
<name>A0ABQ8UKQ9_9EUKA</name>
<organism evidence="5 6">
    <name type="scientific">Paratrimastix pyriformis</name>
    <dbReference type="NCBI Taxonomy" id="342808"/>
    <lineage>
        <taxon>Eukaryota</taxon>
        <taxon>Metamonada</taxon>
        <taxon>Preaxostyla</taxon>
        <taxon>Paratrimastigidae</taxon>
        <taxon>Paratrimastix</taxon>
    </lineage>
</organism>
<dbReference type="InterPro" id="IPR050756">
    <property type="entry name" value="CSN3"/>
</dbReference>
<feature type="domain" description="26S proteasome non-ATPase regulatory subunit 3 N-terminal TPR repeats" evidence="4">
    <location>
        <begin position="129"/>
        <end position="365"/>
    </location>
</feature>
<feature type="region of interest" description="Disordered" evidence="2">
    <location>
        <begin position="464"/>
        <end position="497"/>
    </location>
</feature>
<dbReference type="SMART" id="SM00753">
    <property type="entry name" value="PAM"/>
    <property type="match status" value="1"/>
</dbReference>
<keyword evidence="1 5" id="KW-0647">Proteasome</keyword>
<sequence length="497" mass="57354">MESKTTPAPTPVPTPAEKKDGPVVHTLADIETTPLSRLIRRIPVYRRTSTKQQLGTYISKVLKHDIRETLVTALSWDAELARAEAERERLEKEQKEREEKLKEEQERAAKAAREAEEARKKAEEQKQRKGGKREEPEEKKEKVEEEKKEAPKPPPVSPPKITRGIELESYLSLLSGVFLMDLKEYPKAHEVISDLIAKIGRLPVNKRHDLLEVQAQAYFFLSRIFELIGSLSANRPLFLDAYRVACLHRDELGQVTLINILLRSWMLDNQNRDAIIFAEKTHFPASAPPAQQARHLYYLGRLFALQSDYQHASTSLQLALNKSPVSARGFRLATHKLLCLVELLLGDIPQRQVFRQKGLKPYFELARAVREGRLASFKRVMDDYEKAFEHDEVLNLVIRLRHNAIREGVVQATINHETGFLHALPQEDLYQTFAPEQMMHKRITQCIEARTDLLKSLRYLGVRDRDEEDEQARKEREELEQEVAHLDDFDGDMDEPM</sequence>
<feature type="compositionally biased region" description="Basic and acidic residues" evidence="2">
    <location>
        <begin position="91"/>
        <end position="151"/>
    </location>
</feature>
<dbReference type="Proteomes" id="UP001141327">
    <property type="component" value="Unassembled WGS sequence"/>
</dbReference>
<protein>
    <submittedName>
        <fullName evidence="5">26S proteasome non-ATPase regulatory subunit 3</fullName>
    </submittedName>
</protein>
<dbReference type="InterPro" id="IPR013586">
    <property type="entry name" value="PSMD3_C"/>
</dbReference>
<dbReference type="InterPro" id="IPR057985">
    <property type="entry name" value="TPR_PSMD3_N"/>
</dbReference>
<feature type="domain" description="26S proteasome non-ATPase regulatory subunit 3 C-terminal" evidence="3">
    <location>
        <begin position="428"/>
        <end position="488"/>
    </location>
</feature>
<dbReference type="GO" id="GO:0000502">
    <property type="term" value="C:proteasome complex"/>
    <property type="evidence" value="ECO:0007669"/>
    <property type="project" value="UniProtKB-KW"/>
</dbReference>
<accession>A0ABQ8UKQ9</accession>
<feature type="compositionally biased region" description="Basic and acidic residues" evidence="2">
    <location>
        <begin position="464"/>
        <end position="488"/>
    </location>
</feature>
<evidence type="ECO:0000256" key="1">
    <source>
        <dbReference type="ARBA" id="ARBA00022942"/>
    </source>
</evidence>
<evidence type="ECO:0000259" key="4">
    <source>
        <dbReference type="Pfam" id="PF25573"/>
    </source>
</evidence>